<dbReference type="InterPro" id="IPR050769">
    <property type="entry name" value="NAT_camello-type"/>
</dbReference>
<keyword evidence="4" id="KW-1185">Reference proteome</keyword>
<organism evidence="3 4">
    <name type="scientific">Viridibacillus arvi</name>
    <dbReference type="NCBI Taxonomy" id="263475"/>
    <lineage>
        <taxon>Bacteria</taxon>
        <taxon>Bacillati</taxon>
        <taxon>Bacillota</taxon>
        <taxon>Bacilli</taxon>
        <taxon>Bacillales</taxon>
        <taxon>Caryophanaceae</taxon>
        <taxon>Viridibacillus</taxon>
    </lineage>
</organism>
<dbReference type="PANTHER" id="PTHR13947:SF37">
    <property type="entry name" value="LD18367P"/>
    <property type="match status" value="1"/>
</dbReference>
<dbReference type="PROSITE" id="PS51186">
    <property type="entry name" value="GNAT"/>
    <property type="match status" value="2"/>
</dbReference>
<name>A0A0M0LFJ7_9BACL</name>
<comment type="caution">
    <text evidence="3">The sequence shown here is derived from an EMBL/GenBank/DDBJ whole genome shotgun (WGS) entry which is preliminary data.</text>
</comment>
<keyword evidence="1 3" id="KW-0808">Transferase</keyword>
<feature type="domain" description="N-acetyltransferase" evidence="2">
    <location>
        <begin position="155"/>
        <end position="287"/>
    </location>
</feature>
<dbReference type="Pfam" id="PF00583">
    <property type="entry name" value="Acetyltransf_1"/>
    <property type="match status" value="2"/>
</dbReference>
<evidence type="ECO:0000256" key="1">
    <source>
        <dbReference type="ARBA" id="ARBA00022679"/>
    </source>
</evidence>
<dbReference type="Proteomes" id="UP000036867">
    <property type="component" value="Unassembled WGS sequence"/>
</dbReference>
<dbReference type="GO" id="GO:0008080">
    <property type="term" value="F:N-acetyltransferase activity"/>
    <property type="evidence" value="ECO:0007669"/>
    <property type="project" value="InterPro"/>
</dbReference>
<dbReference type="EMBL" id="LILB01000005">
    <property type="protein sequence ID" value="KOO49829.1"/>
    <property type="molecule type" value="Genomic_DNA"/>
</dbReference>
<dbReference type="STRING" id="263475.AMD00_16045"/>
<accession>A0A0M0LFJ7</accession>
<reference evidence="4" key="1">
    <citation type="submission" date="2015-08" db="EMBL/GenBank/DDBJ databases">
        <title>Fjat-10028 dsm 16317.</title>
        <authorList>
            <person name="Liu B."/>
            <person name="Wang J."/>
            <person name="Zhu Y."/>
            <person name="Liu G."/>
            <person name="Chen Q."/>
            <person name="Chen Z."/>
            <person name="Lan J."/>
            <person name="Che J."/>
            <person name="Ge C."/>
            <person name="Shi H."/>
            <person name="Pan Z."/>
            <person name="Liu X."/>
        </authorList>
    </citation>
    <scope>NUCLEOTIDE SEQUENCE [LARGE SCALE GENOMIC DNA]</scope>
    <source>
        <strain evidence="4">DSM 16317</strain>
    </source>
</reference>
<dbReference type="CDD" id="cd04301">
    <property type="entry name" value="NAT_SF"/>
    <property type="match status" value="2"/>
</dbReference>
<evidence type="ECO:0000259" key="2">
    <source>
        <dbReference type="PROSITE" id="PS51186"/>
    </source>
</evidence>
<dbReference type="PATRIC" id="fig|263475.3.peg.4489"/>
<dbReference type="InterPro" id="IPR016181">
    <property type="entry name" value="Acyl_CoA_acyltransferase"/>
</dbReference>
<dbReference type="PANTHER" id="PTHR13947">
    <property type="entry name" value="GNAT FAMILY N-ACETYLTRANSFERASE"/>
    <property type="match status" value="1"/>
</dbReference>
<dbReference type="InterPro" id="IPR000182">
    <property type="entry name" value="GNAT_dom"/>
</dbReference>
<sequence length="287" mass="31869">MNIFIMKATYPIDGETYQEVLQLLGKSGLEDKLDYKVVMNENSWCNPEAYGFLVLAYDDDKDELVGVASAVDTMGFNTFEWSAVVAPMYRGMGIGKLLVESIAAGFNERNAVGELALTLNGDKGREFIEAQGYEYSFSEATLRADAEYTDVISDLTIRLYNGERDALVTVFEFAFEDTPEDTDHLISTNTSTKGRVLWVAEKDGVVVGTVTSVEENDVQWVTALAVHPDFQRQGIGAALLAWVKNIAAQKEQSTVLLDVEIENEQALSVYERAGFSKIQQVDYFAKK</sequence>
<gene>
    <name evidence="3" type="ORF">AMD00_16045</name>
</gene>
<evidence type="ECO:0000313" key="3">
    <source>
        <dbReference type="EMBL" id="KOO49829.1"/>
    </source>
</evidence>
<dbReference type="Gene3D" id="3.40.630.30">
    <property type="match status" value="1"/>
</dbReference>
<dbReference type="OrthoDB" id="7163760at2"/>
<dbReference type="AlphaFoldDB" id="A0A0M0LFJ7"/>
<feature type="domain" description="N-acetyltransferase" evidence="2">
    <location>
        <begin position="1"/>
        <end position="158"/>
    </location>
</feature>
<evidence type="ECO:0000313" key="4">
    <source>
        <dbReference type="Proteomes" id="UP000036867"/>
    </source>
</evidence>
<protein>
    <submittedName>
        <fullName evidence="3">GNAT family acetyltransferase</fullName>
    </submittedName>
</protein>
<dbReference type="SUPFAM" id="SSF55729">
    <property type="entry name" value="Acyl-CoA N-acyltransferases (Nat)"/>
    <property type="match status" value="1"/>
</dbReference>
<proteinExistence type="predicted"/>